<evidence type="ECO:0000259" key="3">
    <source>
        <dbReference type="PROSITE" id="PS50041"/>
    </source>
</evidence>
<accession>A0A8C3B8Z8</accession>
<reference evidence="4" key="2">
    <citation type="submission" date="2025-08" db="UniProtKB">
        <authorList>
            <consortium name="Ensembl"/>
        </authorList>
    </citation>
    <scope>IDENTIFICATION</scope>
</reference>
<dbReference type="Gene3D" id="3.10.100.10">
    <property type="entry name" value="Mannose-Binding Protein A, subunit A"/>
    <property type="match status" value="1"/>
</dbReference>
<dbReference type="InterPro" id="IPR016187">
    <property type="entry name" value="CTDL_fold"/>
</dbReference>
<name>A0A8C3B8Z8_CAIMO</name>
<reference evidence="4" key="3">
    <citation type="submission" date="2025-09" db="UniProtKB">
        <authorList>
            <consortium name="Ensembl"/>
        </authorList>
    </citation>
    <scope>IDENTIFICATION</scope>
</reference>
<dbReference type="SMART" id="SM00034">
    <property type="entry name" value="CLECT"/>
    <property type="match status" value="1"/>
</dbReference>
<dbReference type="GO" id="GO:0001872">
    <property type="term" value="F:(1-&gt;3)-beta-D-glucan binding"/>
    <property type="evidence" value="ECO:0007669"/>
    <property type="project" value="InterPro"/>
</dbReference>
<sequence>MIHPVGWTQFPEFSKIFYLAGLFAACDSFCFQLENGFSRLCKSGGKNNCCFSVIERLCTALVILQKSTRLEETAITDKADQVLFCFQGYKCTPCPETWLQYGENCYYFSKEWKTWQESKARCSALESRFLKIESKKELDFVMQSAQSYGSYSFWTGLSHNGSEGPWLWEDGSAFSTDLFQIQETSSRPFLECVWLQGSNIGTAQCGEYKFCICEKMVDPAVIEQVNYSDRK</sequence>
<keyword evidence="5" id="KW-1185">Reference proteome</keyword>
<dbReference type="GO" id="GO:0071226">
    <property type="term" value="P:cellular response to molecule of fungal origin"/>
    <property type="evidence" value="ECO:0007669"/>
    <property type="project" value="InterPro"/>
</dbReference>
<comment type="subcellular location">
    <subcellularLocation>
        <location evidence="1">Membrane</location>
        <topology evidence="1">Single-pass membrane protein</topology>
    </subcellularLocation>
</comment>
<dbReference type="InterPro" id="IPR001304">
    <property type="entry name" value="C-type_lectin-like"/>
</dbReference>
<dbReference type="Ensembl" id="ENSCMMT00000002474.1">
    <property type="protein sequence ID" value="ENSCMMP00000002202.1"/>
    <property type="gene ID" value="ENSCMMG00000001412.1"/>
</dbReference>
<dbReference type="InterPro" id="IPR033992">
    <property type="entry name" value="NKR-like_CTLD"/>
</dbReference>
<dbReference type="AlphaFoldDB" id="A0A8C3B8Z8"/>
<dbReference type="CDD" id="cd03593">
    <property type="entry name" value="CLECT_NK_receptors_like"/>
    <property type="match status" value="1"/>
</dbReference>
<evidence type="ECO:0000256" key="2">
    <source>
        <dbReference type="ARBA" id="ARBA00022734"/>
    </source>
</evidence>
<dbReference type="PANTHER" id="PTHR47218:SF2">
    <property type="entry name" value="C-TYPE LECTIN DOMAIN-CONTAINING PROTEIN"/>
    <property type="match status" value="1"/>
</dbReference>
<dbReference type="Proteomes" id="UP000694556">
    <property type="component" value="Chromosome 1"/>
</dbReference>
<evidence type="ECO:0000313" key="5">
    <source>
        <dbReference type="Proteomes" id="UP000694556"/>
    </source>
</evidence>
<protein>
    <recommendedName>
        <fullName evidence="3">C-type lectin domain-containing protein</fullName>
    </recommendedName>
</protein>
<dbReference type="SUPFAM" id="SSF56436">
    <property type="entry name" value="C-type lectin-like"/>
    <property type="match status" value="1"/>
</dbReference>
<dbReference type="GO" id="GO:0016020">
    <property type="term" value="C:membrane"/>
    <property type="evidence" value="ECO:0007669"/>
    <property type="project" value="UniProtKB-SubCell"/>
</dbReference>
<proteinExistence type="predicted"/>
<reference evidence="4" key="1">
    <citation type="submission" date="2018-09" db="EMBL/GenBank/DDBJ databases">
        <title>Common duck and Muscovy duck high density SNP chip.</title>
        <authorList>
            <person name="Vignal A."/>
            <person name="Thebault N."/>
            <person name="Warren W.C."/>
        </authorList>
    </citation>
    <scope>NUCLEOTIDE SEQUENCE [LARGE SCALE GENOMIC DNA]</scope>
</reference>
<evidence type="ECO:0000256" key="1">
    <source>
        <dbReference type="ARBA" id="ARBA00004167"/>
    </source>
</evidence>
<dbReference type="Pfam" id="PF00059">
    <property type="entry name" value="Lectin_C"/>
    <property type="match status" value="1"/>
</dbReference>
<feature type="domain" description="C-type lectin" evidence="3">
    <location>
        <begin position="101"/>
        <end position="214"/>
    </location>
</feature>
<evidence type="ECO:0000313" key="4">
    <source>
        <dbReference type="Ensembl" id="ENSCMMP00000002202.1"/>
    </source>
</evidence>
<dbReference type="InterPro" id="IPR042808">
    <property type="entry name" value="CLEC7A"/>
</dbReference>
<keyword evidence="2" id="KW-0430">Lectin</keyword>
<dbReference type="PANTHER" id="PTHR47218">
    <property type="entry name" value="C-TYPE LECTIN DOMAIN FAMILY 7 MEMBER A"/>
    <property type="match status" value="1"/>
</dbReference>
<dbReference type="PROSITE" id="PS50041">
    <property type="entry name" value="C_TYPE_LECTIN_2"/>
    <property type="match status" value="1"/>
</dbReference>
<dbReference type="InterPro" id="IPR016186">
    <property type="entry name" value="C-type_lectin-like/link_sf"/>
</dbReference>
<organism evidence="4 5">
    <name type="scientific">Cairina moschata</name>
    <name type="common">Muscovy duck</name>
    <dbReference type="NCBI Taxonomy" id="8855"/>
    <lineage>
        <taxon>Eukaryota</taxon>
        <taxon>Metazoa</taxon>
        <taxon>Chordata</taxon>
        <taxon>Craniata</taxon>
        <taxon>Vertebrata</taxon>
        <taxon>Euteleostomi</taxon>
        <taxon>Archelosauria</taxon>
        <taxon>Archosauria</taxon>
        <taxon>Dinosauria</taxon>
        <taxon>Saurischia</taxon>
        <taxon>Theropoda</taxon>
        <taxon>Coelurosauria</taxon>
        <taxon>Aves</taxon>
        <taxon>Neognathae</taxon>
        <taxon>Galloanserae</taxon>
        <taxon>Anseriformes</taxon>
        <taxon>Anatidae</taxon>
        <taxon>Anatinae</taxon>
        <taxon>Cairina</taxon>
    </lineage>
</organism>